<name>A0A239F091_9SPHN</name>
<sequence>MEPVFSSTPDPDFPGWNRWELHDSDRFLDTLGRVLVRPEADGKARVRMFPERRHSNMLDAVHGGALLGFVDIALFAGAEACGAKAAGNGVTLDCNAQFLSPGSLAEPLDAVVEVLRETGRLIFVRGLVEQSHGTVAAFSATLRKAGKR</sequence>
<evidence type="ECO:0000256" key="1">
    <source>
        <dbReference type="ARBA" id="ARBA00022801"/>
    </source>
</evidence>
<dbReference type="Proteomes" id="UP000198281">
    <property type="component" value="Unassembled WGS sequence"/>
</dbReference>
<accession>A0A239F091</accession>
<keyword evidence="4" id="KW-1185">Reference proteome</keyword>
<dbReference type="CDD" id="cd03443">
    <property type="entry name" value="PaaI_thioesterase"/>
    <property type="match status" value="1"/>
</dbReference>
<dbReference type="NCBIfam" id="TIGR00369">
    <property type="entry name" value="unchar_dom_1"/>
    <property type="match status" value="1"/>
</dbReference>
<evidence type="ECO:0000259" key="2">
    <source>
        <dbReference type="Pfam" id="PF03061"/>
    </source>
</evidence>
<reference evidence="4" key="1">
    <citation type="submission" date="2017-06" db="EMBL/GenBank/DDBJ databases">
        <authorList>
            <person name="Varghese N."/>
            <person name="Submissions S."/>
        </authorList>
    </citation>
    <scope>NUCLEOTIDE SEQUENCE [LARGE SCALE GENOMIC DNA]</scope>
    <source>
        <strain evidence="4">LNB2</strain>
    </source>
</reference>
<dbReference type="Pfam" id="PF03061">
    <property type="entry name" value="4HBT"/>
    <property type="match status" value="1"/>
</dbReference>
<dbReference type="AlphaFoldDB" id="A0A239F091"/>
<feature type="domain" description="Thioesterase" evidence="2">
    <location>
        <begin position="61"/>
        <end position="136"/>
    </location>
</feature>
<evidence type="ECO:0000313" key="3">
    <source>
        <dbReference type="EMBL" id="SNS49504.1"/>
    </source>
</evidence>
<organism evidence="3 4">
    <name type="scientific">Edaphosphingomonas laterariae</name>
    <dbReference type="NCBI Taxonomy" id="861865"/>
    <lineage>
        <taxon>Bacteria</taxon>
        <taxon>Pseudomonadati</taxon>
        <taxon>Pseudomonadota</taxon>
        <taxon>Alphaproteobacteria</taxon>
        <taxon>Sphingomonadales</taxon>
        <taxon>Rhizorhabdaceae</taxon>
        <taxon>Edaphosphingomonas</taxon>
    </lineage>
</organism>
<protein>
    <submittedName>
        <fullName evidence="3">Uncharacterized domain 1-containing protein</fullName>
    </submittedName>
</protein>
<evidence type="ECO:0000313" key="4">
    <source>
        <dbReference type="Proteomes" id="UP000198281"/>
    </source>
</evidence>
<dbReference type="SUPFAM" id="SSF54637">
    <property type="entry name" value="Thioesterase/thiol ester dehydrase-isomerase"/>
    <property type="match status" value="1"/>
</dbReference>
<dbReference type="InterPro" id="IPR003736">
    <property type="entry name" value="PAAI_dom"/>
</dbReference>
<dbReference type="GO" id="GO:0016289">
    <property type="term" value="F:acyl-CoA hydrolase activity"/>
    <property type="evidence" value="ECO:0007669"/>
    <property type="project" value="UniProtKB-ARBA"/>
</dbReference>
<proteinExistence type="predicted"/>
<dbReference type="Gene3D" id="3.10.129.10">
    <property type="entry name" value="Hotdog Thioesterase"/>
    <property type="match status" value="1"/>
</dbReference>
<dbReference type="OrthoDB" id="5741080at2"/>
<gene>
    <name evidence="3" type="ORF">SAMN06295912_107166</name>
</gene>
<keyword evidence="1" id="KW-0378">Hydrolase</keyword>
<dbReference type="InterPro" id="IPR006683">
    <property type="entry name" value="Thioestr_dom"/>
</dbReference>
<dbReference type="EMBL" id="FZOS01000007">
    <property type="protein sequence ID" value="SNS49504.1"/>
    <property type="molecule type" value="Genomic_DNA"/>
</dbReference>
<dbReference type="InterPro" id="IPR029069">
    <property type="entry name" value="HotDog_dom_sf"/>
</dbReference>
<dbReference type="RefSeq" id="WP_089219273.1">
    <property type="nucleotide sequence ID" value="NZ_FZOS01000007.1"/>
</dbReference>